<dbReference type="InterPro" id="IPR032623">
    <property type="entry name" value="FecR_N"/>
</dbReference>
<dbReference type="Pfam" id="PF04773">
    <property type="entry name" value="FecR"/>
    <property type="match status" value="1"/>
</dbReference>
<evidence type="ECO:0000256" key="1">
    <source>
        <dbReference type="SAM" id="Phobius"/>
    </source>
</evidence>
<protein>
    <recommendedName>
        <fullName evidence="6">FecR protein domain-containing protein</fullName>
    </recommendedName>
</protein>
<dbReference type="InterPro" id="IPR006860">
    <property type="entry name" value="FecR"/>
</dbReference>
<organism evidence="4 5">
    <name type="scientific">Pseudoalteromonas luteoviolacea S4054</name>
    <dbReference type="NCBI Taxonomy" id="1129367"/>
    <lineage>
        <taxon>Bacteria</taxon>
        <taxon>Pseudomonadati</taxon>
        <taxon>Pseudomonadota</taxon>
        <taxon>Gammaproteobacteria</taxon>
        <taxon>Alteromonadales</taxon>
        <taxon>Pseudoalteromonadaceae</taxon>
        <taxon>Pseudoalteromonas</taxon>
    </lineage>
</organism>
<evidence type="ECO:0000313" key="5">
    <source>
        <dbReference type="Proteomes" id="UP000033434"/>
    </source>
</evidence>
<evidence type="ECO:0000259" key="2">
    <source>
        <dbReference type="Pfam" id="PF04773"/>
    </source>
</evidence>
<dbReference type="GO" id="GO:0016989">
    <property type="term" value="F:sigma factor antagonist activity"/>
    <property type="evidence" value="ECO:0007669"/>
    <property type="project" value="TreeGrafter"/>
</dbReference>
<feature type="transmembrane region" description="Helical" evidence="1">
    <location>
        <begin position="88"/>
        <end position="107"/>
    </location>
</feature>
<dbReference type="InterPro" id="IPR012373">
    <property type="entry name" value="Ferrdict_sens_TM"/>
</dbReference>
<dbReference type="Proteomes" id="UP000033434">
    <property type="component" value="Unassembled WGS sequence"/>
</dbReference>
<dbReference type="AlphaFoldDB" id="A0A0F6AHN0"/>
<keyword evidence="1" id="KW-0812">Transmembrane</keyword>
<feature type="domain" description="FecR N-terminal" evidence="3">
    <location>
        <begin position="13"/>
        <end position="54"/>
    </location>
</feature>
<dbReference type="Gene3D" id="2.60.120.1440">
    <property type="match status" value="1"/>
</dbReference>
<dbReference type="PANTHER" id="PTHR30273">
    <property type="entry name" value="PERIPLASMIC SIGNAL SENSOR AND SIGMA FACTOR ACTIVATOR FECR-RELATED"/>
    <property type="match status" value="1"/>
</dbReference>
<evidence type="ECO:0000313" key="4">
    <source>
        <dbReference type="EMBL" id="KKE84879.1"/>
    </source>
</evidence>
<evidence type="ECO:0000259" key="3">
    <source>
        <dbReference type="Pfam" id="PF16220"/>
    </source>
</evidence>
<accession>A0A0F6AHN0</accession>
<dbReference type="RefSeq" id="WP_046354882.1">
    <property type="nucleotide sequence ID" value="NZ_AUXW01000090.1"/>
</dbReference>
<reference evidence="4 5" key="1">
    <citation type="journal article" date="2015" name="BMC Genomics">
        <title>Genome mining reveals unlocked bioactive potential of marine Gram-negative bacteria.</title>
        <authorList>
            <person name="Machado H."/>
            <person name="Sonnenschein E.C."/>
            <person name="Melchiorsen J."/>
            <person name="Gram L."/>
        </authorList>
    </citation>
    <scope>NUCLEOTIDE SEQUENCE [LARGE SCALE GENOMIC DNA]</scope>
    <source>
        <strain evidence="4 5">S4054</strain>
    </source>
</reference>
<keyword evidence="1" id="KW-0472">Membrane</keyword>
<dbReference type="PIRSF" id="PIRSF018266">
    <property type="entry name" value="FecR"/>
    <property type="match status" value="1"/>
</dbReference>
<keyword evidence="1" id="KW-1133">Transmembrane helix</keyword>
<comment type="caution">
    <text evidence="4">The sequence shown here is derived from an EMBL/GenBank/DDBJ whole genome shotgun (WGS) entry which is preliminary data.</text>
</comment>
<feature type="domain" description="FecR protein" evidence="2">
    <location>
        <begin position="115"/>
        <end position="205"/>
    </location>
</feature>
<gene>
    <name evidence="4" type="ORF">N479_07215</name>
</gene>
<proteinExistence type="predicted"/>
<sequence>MSAQNSSYQHKLKQAADWCALLHSDAPTDEDIQAHHQWLNLHPDNQKAYDELTALWGEFNTPDTGLNGRVLNNVLDNKPPKRHGAAKAFLSIALFSGFGLLLNHLGFSGITADHYTLKGQTQTITLQDGSVITLNAQTQIDVEFNDQNRLIRLHQGEVHIDATTNPSWPLVVQTQDTSATALGTSFSVKARGQDTYVVVTESKVKLCYLPQNNCVTGKQGEAMEVEDRYLTGPYPTNPSIRLAWLNHRLVANDISLTVLLESLEAHYPGILMYQSTELSHIRVSGVYPTDNIELAMKMLASDPTIKHQSVANHLHFISLK</sequence>
<dbReference type="PATRIC" id="fig|1129367.4.peg.1083"/>
<dbReference type="Pfam" id="PF16220">
    <property type="entry name" value="DUF4880"/>
    <property type="match status" value="1"/>
</dbReference>
<dbReference type="PANTHER" id="PTHR30273:SF2">
    <property type="entry name" value="PROTEIN FECR"/>
    <property type="match status" value="1"/>
</dbReference>
<name>A0A0F6AHN0_9GAMM</name>
<evidence type="ECO:0008006" key="6">
    <source>
        <dbReference type="Google" id="ProtNLM"/>
    </source>
</evidence>
<dbReference type="EMBL" id="AUXW01000090">
    <property type="protein sequence ID" value="KKE84879.1"/>
    <property type="molecule type" value="Genomic_DNA"/>
</dbReference>